<keyword evidence="1" id="KW-0472">Membrane</keyword>
<sequence length="257" mass="28623">MSDQERETGVVPPTAHGPAILVEDSDAKAETVAEPPYSIFTRGEKMWISWFLAILTGVYLLVILLLLPETQRKIVGNGSIKTTGIRRSLVSLVVLDRIQEAEQNSTRKRQCRVPNPFSCIKLLCDKEILNLNRKNNKHKHSEVCGKARTEKRPLPEGKRHLKISHRESPLSGIPPNGGHQCPRYHGRWSKPDEGNGKSAPAPLKPLGQTLAWTDRLSPAYLGPPDHAVSDGCYDLMHIHGKTILITGNFQTSLLVHY</sequence>
<dbReference type="EMBL" id="JAQQWM010000003">
    <property type="protein sequence ID" value="KAK8071953.1"/>
    <property type="molecule type" value="Genomic_DNA"/>
</dbReference>
<accession>A0ABR1VL25</accession>
<reference evidence="2 3" key="1">
    <citation type="submission" date="2023-01" db="EMBL/GenBank/DDBJ databases">
        <title>Analysis of 21 Apiospora genomes using comparative genomics revels a genus with tremendous synthesis potential of carbohydrate active enzymes and secondary metabolites.</title>
        <authorList>
            <person name="Sorensen T."/>
        </authorList>
    </citation>
    <scope>NUCLEOTIDE SEQUENCE [LARGE SCALE GENOMIC DNA]</scope>
    <source>
        <strain evidence="2 3">CBS 83171</strain>
    </source>
</reference>
<keyword evidence="3" id="KW-1185">Reference proteome</keyword>
<keyword evidence="1" id="KW-1133">Transmembrane helix</keyword>
<protein>
    <submittedName>
        <fullName evidence="2">Uncharacterized protein</fullName>
    </submittedName>
</protein>
<dbReference type="Proteomes" id="UP001446871">
    <property type="component" value="Unassembled WGS sequence"/>
</dbReference>
<evidence type="ECO:0000313" key="3">
    <source>
        <dbReference type="Proteomes" id="UP001446871"/>
    </source>
</evidence>
<name>A0ABR1VL25_9PEZI</name>
<keyword evidence="1" id="KW-0812">Transmembrane</keyword>
<gene>
    <name evidence="2" type="ORF">PG996_005301</name>
</gene>
<proteinExistence type="predicted"/>
<feature type="transmembrane region" description="Helical" evidence="1">
    <location>
        <begin position="47"/>
        <end position="67"/>
    </location>
</feature>
<evidence type="ECO:0000313" key="2">
    <source>
        <dbReference type="EMBL" id="KAK8071953.1"/>
    </source>
</evidence>
<evidence type="ECO:0000256" key="1">
    <source>
        <dbReference type="SAM" id="Phobius"/>
    </source>
</evidence>
<comment type="caution">
    <text evidence="2">The sequence shown here is derived from an EMBL/GenBank/DDBJ whole genome shotgun (WGS) entry which is preliminary data.</text>
</comment>
<organism evidence="2 3">
    <name type="scientific">Apiospora saccharicola</name>
    <dbReference type="NCBI Taxonomy" id="335842"/>
    <lineage>
        <taxon>Eukaryota</taxon>
        <taxon>Fungi</taxon>
        <taxon>Dikarya</taxon>
        <taxon>Ascomycota</taxon>
        <taxon>Pezizomycotina</taxon>
        <taxon>Sordariomycetes</taxon>
        <taxon>Xylariomycetidae</taxon>
        <taxon>Amphisphaeriales</taxon>
        <taxon>Apiosporaceae</taxon>
        <taxon>Apiospora</taxon>
    </lineage>
</organism>